<evidence type="ECO:0000256" key="3">
    <source>
        <dbReference type="ARBA" id="ARBA00023055"/>
    </source>
</evidence>
<dbReference type="OrthoDB" id="1854502at2759"/>
<feature type="compositionally biased region" description="Acidic residues" evidence="5">
    <location>
        <begin position="593"/>
        <end position="605"/>
    </location>
</feature>
<dbReference type="PROSITE" id="PS50003">
    <property type="entry name" value="PH_DOMAIN"/>
    <property type="match status" value="1"/>
</dbReference>
<dbReference type="GO" id="GO:0006897">
    <property type="term" value="P:endocytosis"/>
    <property type="evidence" value="ECO:0007669"/>
    <property type="project" value="TreeGrafter"/>
</dbReference>
<evidence type="ECO:0000256" key="1">
    <source>
        <dbReference type="ARBA" id="ARBA00008842"/>
    </source>
</evidence>
<dbReference type="GO" id="GO:0030011">
    <property type="term" value="P:maintenance of cell polarity"/>
    <property type="evidence" value="ECO:0007669"/>
    <property type="project" value="TreeGrafter"/>
</dbReference>
<feature type="region of interest" description="Disordered" evidence="5">
    <location>
        <begin position="593"/>
        <end position="612"/>
    </location>
</feature>
<feature type="domain" description="PH" evidence="6">
    <location>
        <begin position="219"/>
        <end position="311"/>
    </location>
</feature>
<dbReference type="GO" id="GO:0120009">
    <property type="term" value="P:intermembrane lipid transfer"/>
    <property type="evidence" value="ECO:0007669"/>
    <property type="project" value="UniProtKB-ARBA"/>
</dbReference>
<dbReference type="EMBL" id="LT554414">
    <property type="protein sequence ID" value="SAM04645.1"/>
    <property type="molecule type" value="Genomic_DNA"/>
</dbReference>
<dbReference type="SMART" id="SM00233">
    <property type="entry name" value="PH"/>
    <property type="match status" value="1"/>
</dbReference>
<dbReference type="InterPro" id="IPR037239">
    <property type="entry name" value="OSBP_sf"/>
</dbReference>
<dbReference type="PANTHER" id="PTHR10972">
    <property type="entry name" value="OXYSTEROL-BINDING PROTEIN-RELATED"/>
    <property type="match status" value="1"/>
</dbReference>
<dbReference type="Pfam" id="PF15409">
    <property type="entry name" value="PH_8"/>
    <property type="match status" value="1"/>
</dbReference>
<dbReference type="Pfam" id="PF01237">
    <property type="entry name" value="Oxysterol_BP"/>
    <property type="match status" value="1"/>
</dbReference>
<dbReference type="SUPFAM" id="SSF144000">
    <property type="entry name" value="Oxysterol-binding protein-like"/>
    <property type="match status" value="1"/>
</dbReference>
<dbReference type="SUPFAM" id="SSF50729">
    <property type="entry name" value="PH domain-like"/>
    <property type="match status" value="1"/>
</dbReference>
<dbReference type="GO" id="GO:0006887">
    <property type="term" value="P:exocytosis"/>
    <property type="evidence" value="ECO:0007669"/>
    <property type="project" value="TreeGrafter"/>
</dbReference>
<feature type="compositionally biased region" description="Polar residues" evidence="5">
    <location>
        <begin position="541"/>
        <end position="550"/>
    </location>
</feature>
<evidence type="ECO:0000256" key="5">
    <source>
        <dbReference type="SAM" id="MobiDB-lite"/>
    </source>
</evidence>
<dbReference type="GO" id="GO:0034727">
    <property type="term" value="P:piecemeal microautophagy of the nucleus"/>
    <property type="evidence" value="ECO:0007669"/>
    <property type="project" value="TreeGrafter"/>
</dbReference>
<dbReference type="InterPro" id="IPR000648">
    <property type="entry name" value="Oxysterol-bd"/>
</dbReference>
<feature type="region of interest" description="Disordered" evidence="5">
    <location>
        <begin position="979"/>
        <end position="998"/>
    </location>
</feature>
<dbReference type="GO" id="GO:0035621">
    <property type="term" value="P:ER to Golgi ceramide transport"/>
    <property type="evidence" value="ECO:0007669"/>
    <property type="project" value="TreeGrafter"/>
</dbReference>
<feature type="compositionally biased region" description="Low complexity" evidence="5">
    <location>
        <begin position="428"/>
        <end position="439"/>
    </location>
</feature>
<evidence type="ECO:0000313" key="7">
    <source>
        <dbReference type="EMBL" id="SAM04645.1"/>
    </source>
</evidence>
<sequence>MMQEIQIQPRDVYEHFIYVQRPGTTLRWTFTTRKKNIHFGLFYRGGPPMTTTTIGSASLNNHKSNKGTGTSSAENRYSIASLSSAKTTDTSNTDFDHPPTSTFETAPSKPGIDTFPTKDEHLNSKGKRGSLTHGSALQQQRKKSTASVHLIENQFQQVIPIAHTHSSEEQIHGSYTVVEPGNCVLIFDNTTSINTSKILRFSVTSDEPIQEDTTKLDGSQKMAGYLLKKRRKRMQGWAKRWFELLPGGALSYSVSPGGIKRGSIQITMTMITIYPKQRTIHLDTGTTVYHLKALTKQDFDKWVDEFRRQRAISHRDQNDGIMVDGAWLLPDNRYRLTPGLSTCKRQRHPHSHEEGDDNDDDDEEGSDIFDDEQEGMDGSLEQNKTHLENGFKQMALDLEYLSLGLQQLKKPSSLNGHLDTTSNNGNVPTASPTTPPSTANSRRRFIFRRGSSQSAATYSLNTNTGTLSSSPSSQILGDPNDTPISPLSTNHPTNTTFDSMIEALQRVVDTRNHMEMEYNKQQRYLTRMKEQHRRGSPLYHHNQQQGSEFGTPRSLSFYSYHSSNHSDLYYDAEEFELALDEDDDADLVQETFDIDDSSSVEEEGLSDLPVDDNSSLISTSTTIKPQVQPSSPIPGLSTSVIKRRSILPHPVAGKSVNLLSLLRKNIGKDLSTITMPISLNEPLNLLQRLCEELEYSALLDKANALDSSLDRLMYVATFAISGYASSQYRIGRKFWNPLLFETYECVRPDKGFRFVSEKVSHRPNVMACHAESRNFTFWQSTEGSTKFWGKSMEFISEGTVNIKLPKHGDHFTYTKPSSHMRNMIFGTRYLEHLGQIKVTNHTTGEYAVVAFKEARRNGGDSYYFGGGGGQWERNEVEITFYTNSDTPARKVVGKWSESLSQDLGDQQYKLLWKVQPPTVDRPMDYYGFTQFCMELNEITPLEEGHLPPTDTRLRPDQRLFEKGEVDRAELEKERVEVLQRERRSQNEESGITPTPLWFQRSMDDSSQWEYKGGYWESRASGTWSSDTPPLW</sequence>
<dbReference type="Gene3D" id="2.40.160.120">
    <property type="match status" value="1"/>
</dbReference>
<feature type="compositionally biased region" description="Low complexity" evidence="5">
    <location>
        <begin position="448"/>
        <end position="473"/>
    </location>
</feature>
<dbReference type="SUPFAM" id="SSF101576">
    <property type="entry name" value="Supernatant protein factor (SPF), C-terminal domain"/>
    <property type="match status" value="1"/>
</dbReference>
<dbReference type="InterPro" id="IPR011993">
    <property type="entry name" value="PH-like_dom_sf"/>
</dbReference>
<dbReference type="InParanoid" id="A0A163K0M9"/>
<reference evidence="7" key="1">
    <citation type="submission" date="2016-04" db="EMBL/GenBank/DDBJ databases">
        <authorList>
            <person name="Evans L.H."/>
            <person name="Alamgir A."/>
            <person name="Owens N."/>
            <person name="Weber N.D."/>
            <person name="Virtaneva K."/>
            <person name="Barbian K."/>
            <person name="Babar A."/>
            <person name="Rosenke K."/>
        </authorList>
    </citation>
    <scope>NUCLEOTIDE SEQUENCE [LARGE SCALE GENOMIC DNA]</scope>
    <source>
        <strain evidence="7">CBS 101.48</strain>
    </source>
</reference>
<dbReference type="OMA" id="THEWHDA"/>
<dbReference type="GO" id="GO:0032541">
    <property type="term" value="C:cortical endoplasmic reticulum"/>
    <property type="evidence" value="ECO:0007669"/>
    <property type="project" value="TreeGrafter"/>
</dbReference>
<keyword evidence="4" id="KW-0446">Lipid-binding</keyword>
<dbReference type="FunCoup" id="A0A163K0M9">
    <property type="interactions" value="191"/>
</dbReference>
<feature type="region of interest" description="Disordered" evidence="5">
    <location>
        <begin position="412"/>
        <end position="479"/>
    </location>
</feature>
<dbReference type="GO" id="GO:0032934">
    <property type="term" value="F:sterol binding"/>
    <property type="evidence" value="ECO:0007669"/>
    <property type="project" value="TreeGrafter"/>
</dbReference>
<dbReference type="Gene3D" id="3.30.70.3490">
    <property type="match status" value="1"/>
</dbReference>
<evidence type="ECO:0000256" key="2">
    <source>
        <dbReference type="ARBA" id="ARBA00022448"/>
    </source>
</evidence>
<dbReference type="InterPro" id="IPR001849">
    <property type="entry name" value="PH_domain"/>
</dbReference>
<dbReference type="GO" id="GO:0097038">
    <property type="term" value="C:perinuclear endoplasmic reticulum"/>
    <property type="evidence" value="ECO:0007669"/>
    <property type="project" value="TreeGrafter"/>
</dbReference>
<name>A0A163K0M9_ABSGL</name>
<dbReference type="Gene3D" id="2.60.120.680">
    <property type="entry name" value="GOLD domain"/>
    <property type="match status" value="1"/>
</dbReference>
<dbReference type="PANTHER" id="PTHR10972:SF203">
    <property type="entry name" value="OXYSTEROL-BINDING PROTEIN HOMOLOG 3"/>
    <property type="match status" value="1"/>
</dbReference>
<accession>A0A163K0M9</accession>
<feature type="compositionally biased region" description="Polar residues" evidence="5">
    <location>
        <begin position="53"/>
        <end position="105"/>
    </location>
</feature>
<dbReference type="Proteomes" id="UP000078561">
    <property type="component" value="Unassembled WGS sequence"/>
</dbReference>
<dbReference type="Gene3D" id="2.30.29.30">
    <property type="entry name" value="Pleckstrin-homology domain (PH domain)/Phosphotyrosine-binding domain (PTB)"/>
    <property type="match status" value="1"/>
</dbReference>
<feature type="region of interest" description="Disordered" evidence="5">
    <location>
        <begin position="341"/>
        <end position="376"/>
    </location>
</feature>
<keyword evidence="8" id="KW-1185">Reference proteome</keyword>
<dbReference type="GO" id="GO:0005829">
    <property type="term" value="C:cytosol"/>
    <property type="evidence" value="ECO:0007669"/>
    <property type="project" value="TreeGrafter"/>
</dbReference>
<keyword evidence="2" id="KW-0813">Transport</keyword>
<protein>
    <recommendedName>
        <fullName evidence="6">PH domain-containing protein</fullName>
    </recommendedName>
</protein>
<gene>
    <name evidence="7" type="primary">ABSGL_10511.1 scaffold 12026</name>
</gene>
<evidence type="ECO:0000259" key="6">
    <source>
        <dbReference type="PROSITE" id="PS50003"/>
    </source>
</evidence>
<feature type="region of interest" description="Disordered" evidence="5">
    <location>
        <begin position="53"/>
        <end position="136"/>
    </location>
</feature>
<dbReference type="AlphaFoldDB" id="A0A163K0M9"/>
<dbReference type="FunFam" id="2.40.160.120:FF:000001">
    <property type="entry name" value="Oxysterol-binding protein"/>
    <property type="match status" value="1"/>
</dbReference>
<dbReference type="STRING" id="4829.A0A163K0M9"/>
<keyword evidence="3" id="KW-0445">Lipid transport</keyword>
<proteinExistence type="inferred from homology"/>
<comment type="similarity">
    <text evidence="1">Belongs to the OSBP family.</text>
</comment>
<organism evidence="7">
    <name type="scientific">Absidia glauca</name>
    <name type="common">Pin mould</name>
    <dbReference type="NCBI Taxonomy" id="4829"/>
    <lineage>
        <taxon>Eukaryota</taxon>
        <taxon>Fungi</taxon>
        <taxon>Fungi incertae sedis</taxon>
        <taxon>Mucoromycota</taxon>
        <taxon>Mucoromycotina</taxon>
        <taxon>Mucoromycetes</taxon>
        <taxon>Mucorales</taxon>
        <taxon>Cunninghamellaceae</taxon>
        <taxon>Absidia</taxon>
    </lineage>
</organism>
<feature type="compositionally biased region" description="Polar residues" evidence="5">
    <location>
        <begin position="412"/>
        <end position="427"/>
    </location>
</feature>
<dbReference type="InterPro" id="IPR041680">
    <property type="entry name" value="PH_8"/>
</dbReference>
<evidence type="ECO:0000313" key="8">
    <source>
        <dbReference type="Proteomes" id="UP000078561"/>
    </source>
</evidence>
<dbReference type="InterPro" id="IPR036598">
    <property type="entry name" value="GOLD_dom_sf"/>
</dbReference>
<evidence type="ECO:0000256" key="4">
    <source>
        <dbReference type="ARBA" id="ARBA00023121"/>
    </source>
</evidence>
<feature type="region of interest" description="Disordered" evidence="5">
    <location>
        <begin position="529"/>
        <end position="550"/>
    </location>
</feature>
<dbReference type="GO" id="GO:0005886">
    <property type="term" value="C:plasma membrane"/>
    <property type="evidence" value="ECO:0007669"/>
    <property type="project" value="TreeGrafter"/>
</dbReference>
<feature type="compositionally biased region" description="Acidic residues" evidence="5">
    <location>
        <begin position="354"/>
        <end position="375"/>
    </location>
</feature>